<dbReference type="EMBL" id="JAMRDG010000001">
    <property type="protein sequence ID" value="KAJ3703183.1"/>
    <property type="molecule type" value="Genomic_DNA"/>
</dbReference>
<dbReference type="GO" id="GO:0005634">
    <property type="term" value="C:nucleus"/>
    <property type="evidence" value="ECO:0007669"/>
    <property type="project" value="UniProtKB-SubCell"/>
</dbReference>
<evidence type="ECO:0000256" key="2">
    <source>
        <dbReference type="ARBA" id="ARBA00023015"/>
    </source>
</evidence>
<evidence type="ECO:0000259" key="7">
    <source>
        <dbReference type="PROSITE" id="PS51032"/>
    </source>
</evidence>
<dbReference type="SMART" id="SM00380">
    <property type="entry name" value="AP2"/>
    <property type="match status" value="1"/>
</dbReference>
<dbReference type="AlphaFoldDB" id="A0AAD6EW11"/>
<dbReference type="PANTHER" id="PTHR31194">
    <property type="entry name" value="SHN SHINE , DNA BINDING / TRANSCRIPTION FACTOR"/>
    <property type="match status" value="1"/>
</dbReference>
<evidence type="ECO:0000256" key="5">
    <source>
        <dbReference type="ARBA" id="ARBA00023242"/>
    </source>
</evidence>
<feature type="region of interest" description="Disordered" evidence="6">
    <location>
        <begin position="168"/>
        <end position="195"/>
    </location>
</feature>
<keyword evidence="5" id="KW-0539">Nucleus</keyword>
<organism evidence="8 9">
    <name type="scientific">Rhynchospora tenuis</name>
    <dbReference type="NCBI Taxonomy" id="198213"/>
    <lineage>
        <taxon>Eukaryota</taxon>
        <taxon>Viridiplantae</taxon>
        <taxon>Streptophyta</taxon>
        <taxon>Embryophyta</taxon>
        <taxon>Tracheophyta</taxon>
        <taxon>Spermatophyta</taxon>
        <taxon>Magnoliopsida</taxon>
        <taxon>Liliopsida</taxon>
        <taxon>Poales</taxon>
        <taxon>Cyperaceae</taxon>
        <taxon>Cyperoideae</taxon>
        <taxon>Rhynchosporeae</taxon>
        <taxon>Rhynchospora</taxon>
    </lineage>
</organism>
<evidence type="ECO:0000313" key="8">
    <source>
        <dbReference type="EMBL" id="KAJ3703183.1"/>
    </source>
</evidence>
<dbReference type="GO" id="GO:0003677">
    <property type="term" value="F:DNA binding"/>
    <property type="evidence" value="ECO:0007669"/>
    <property type="project" value="UniProtKB-KW"/>
</dbReference>
<dbReference type="PIRSF" id="PIRSF038123">
    <property type="entry name" value="PTI6"/>
    <property type="match status" value="1"/>
</dbReference>
<comment type="subcellular location">
    <subcellularLocation>
        <location evidence="1">Nucleus</location>
    </subcellularLocation>
</comment>
<evidence type="ECO:0000256" key="4">
    <source>
        <dbReference type="ARBA" id="ARBA00023163"/>
    </source>
</evidence>
<protein>
    <recommendedName>
        <fullName evidence="7">AP2/ERF domain-containing protein</fullName>
    </recommendedName>
</protein>
<accession>A0AAD6EW11</accession>
<evidence type="ECO:0000313" key="9">
    <source>
        <dbReference type="Proteomes" id="UP001210211"/>
    </source>
</evidence>
<dbReference type="InterPro" id="IPR036955">
    <property type="entry name" value="AP2/ERF_dom_sf"/>
</dbReference>
<dbReference type="CDD" id="cd00018">
    <property type="entry name" value="AP2"/>
    <property type="match status" value="1"/>
</dbReference>
<dbReference type="PRINTS" id="PR00367">
    <property type="entry name" value="ETHRSPELEMNT"/>
</dbReference>
<evidence type="ECO:0000256" key="1">
    <source>
        <dbReference type="ARBA" id="ARBA00004123"/>
    </source>
</evidence>
<dbReference type="PANTHER" id="PTHR31194:SF166">
    <property type="entry name" value="PATHOGENESIS-RELATED GENES TRANSCRIPTIONAL ACTIVATOR PTI6"/>
    <property type="match status" value="1"/>
</dbReference>
<comment type="caution">
    <text evidence="8">The sequence shown here is derived from an EMBL/GenBank/DDBJ whole genome shotgun (WGS) entry which is preliminary data.</text>
</comment>
<reference evidence="8 9" key="1">
    <citation type="journal article" date="2022" name="Cell">
        <title>Repeat-based holocentromeres influence genome architecture and karyotype evolution.</title>
        <authorList>
            <person name="Hofstatter P.G."/>
            <person name="Thangavel G."/>
            <person name="Lux T."/>
            <person name="Neumann P."/>
            <person name="Vondrak T."/>
            <person name="Novak P."/>
            <person name="Zhang M."/>
            <person name="Costa L."/>
            <person name="Castellani M."/>
            <person name="Scott A."/>
            <person name="Toegelov H."/>
            <person name="Fuchs J."/>
            <person name="Mata-Sucre Y."/>
            <person name="Dias Y."/>
            <person name="Vanzela A.L.L."/>
            <person name="Huettel B."/>
            <person name="Almeida C.C.S."/>
            <person name="Simkova H."/>
            <person name="Souza G."/>
            <person name="Pedrosa-Harand A."/>
            <person name="Macas J."/>
            <person name="Mayer K.F.X."/>
            <person name="Houben A."/>
            <person name="Marques A."/>
        </authorList>
    </citation>
    <scope>NUCLEOTIDE SEQUENCE [LARGE SCALE GENOMIC DNA]</scope>
    <source>
        <strain evidence="8">RhyTen1mFocal</strain>
    </source>
</reference>
<dbReference type="Gene3D" id="3.30.730.10">
    <property type="entry name" value="AP2/ERF domain"/>
    <property type="match status" value="1"/>
</dbReference>
<dbReference type="InterPro" id="IPR001471">
    <property type="entry name" value="AP2/ERF_dom"/>
</dbReference>
<evidence type="ECO:0000256" key="3">
    <source>
        <dbReference type="ARBA" id="ARBA00023125"/>
    </source>
</evidence>
<keyword evidence="2" id="KW-0805">Transcription regulation</keyword>
<dbReference type="Proteomes" id="UP001210211">
    <property type="component" value="Unassembled WGS sequence"/>
</dbReference>
<dbReference type="SUPFAM" id="SSF54171">
    <property type="entry name" value="DNA-binding domain"/>
    <property type="match status" value="1"/>
</dbReference>
<name>A0AAD6EW11_9POAL</name>
<feature type="compositionally biased region" description="Polar residues" evidence="6">
    <location>
        <begin position="170"/>
        <end position="182"/>
    </location>
</feature>
<dbReference type="GO" id="GO:0003700">
    <property type="term" value="F:DNA-binding transcription factor activity"/>
    <property type="evidence" value="ECO:0007669"/>
    <property type="project" value="InterPro"/>
</dbReference>
<keyword evidence="4" id="KW-0804">Transcription</keyword>
<gene>
    <name evidence="8" type="ORF">LUZ61_006888</name>
</gene>
<proteinExistence type="predicted"/>
<dbReference type="Pfam" id="PF00847">
    <property type="entry name" value="AP2"/>
    <property type="match status" value="1"/>
</dbReference>
<dbReference type="InterPro" id="IPR016177">
    <property type="entry name" value="DNA-bd_dom_sf"/>
</dbReference>
<evidence type="ECO:0000256" key="6">
    <source>
        <dbReference type="SAM" id="MobiDB-lite"/>
    </source>
</evidence>
<dbReference type="PROSITE" id="PS51032">
    <property type="entry name" value="AP2_ERF"/>
    <property type="match status" value="1"/>
</dbReference>
<dbReference type="FunFam" id="3.30.730.10:FF:000001">
    <property type="entry name" value="Ethylene-responsive transcription factor 2"/>
    <property type="match status" value="1"/>
</dbReference>
<sequence>MLIEFSLSDSSLTVTEPTMSSFSSNRSGTKNPIRRSKTIRIFVSDADATDSSSDEGAPGVRRHVQEICINLQKESVIQASKKGEKRRTKSISKVLGGDVAQRDGSRRYRGVRRRPWGRFAAEIRDPTQRKRLWLGTFDTAEEAAAVYDLAAIRINGSKAITNFPAKGESKNISVQSTTPSVTESDEKSGIPSPTSVLRSDGIEFDSMEDFGFGFGLESPQFDLSEVFLPPPPPMIFEEDFGEFDAEFFNLPPELPRLSW</sequence>
<feature type="domain" description="AP2/ERF" evidence="7">
    <location>
        <begin position="107"/>
        <end position="164"/>
    </location>
</feature>
<keyword evidence="3" id="KW-0238">DNA-binding</keyword>
<dbReference type="InterPro" id="IPR050913">
    <property type="entry name" value="AP2/ERF_ERF"/>
</dbReference>
<keyword evidence="9" id="KW-1185">Reference proteome</keyword>